<sequence>MAQGLICHLSSALSIHLNLVPANKFSKICAWSVWHSDWASEGWRAPCGSTRGAGSSCQLISAAGQVILPRNHRAIVLGAPAKIGYVDAKYSMPRRCKLPGTQDLHEMTRFAALQEGVGVAWCLVLLVLGCVPRWVDAVIRTVVWCGGHVLVVCTDND</sequence>
<keyword evidence="2" id="KW-1185">Reference proteome</keyword>
<proteinExistence type="predicted"/>
<evidence type="ECO:0000313" key="1">
    <source>
        <dbReference type="EMBL" id="TQV98403.1"/>
    </source>
</evidence>
<gene>
    <name evidence="1" type="ORF">IF1G_02483</name>
</gene>
<accession>A0A545V9K8</accession>
<evidence type="ECO:0000313" key="2">
    <source>
        <dbReference type="Proteomes" id="UP000315783"/>
    </source>
</evidence>
<dbReference type="Proteomes" id="UP000315783">
    <property type="component" value="Unassembled WGS sequence"/>
</dbReference>
<protein>
    <submittedName>
        <fullName evidence="1">Uncharacterized protein</fullName>
    </submittedName>
</protein>
<reference evidence="1 2" key="1">
    <citation type="journal article" date="2019" name="Appl. Microbiol. Biotechnol.">
        <title>Genome sequence of Isaria javanica and comparative genome analysis insights into family S53 peptidase evolution in fungal entomopathogens.</title>
        <authorList>
            <person name="Lin R."/>
            <person name="Zhang X."/>
            <person name="Xin B."/>
            <person name="Zou M."/>
            <person name="Gao Y."/>
            <person name="Qin F."/>
            <person name="Hu Q."/>
            <person name="Xie B."/>
            <person name="Cheng X."/>
        </authorList>
    </citation>
    <scope>NUCLEOTIDE SEQUENCE [LARGE SCALE GENOMIC DNA]</scope>
    <source>
        <strain evidence="1 2">IJ1G</strain>
    </source>
</reference>
<comment type="caution">
    <text evidence="1">The sequence shown here is derived from an EMBL/GenBank/DDBJ whole genome shotgun (WGS) entry which is preliminary data.</text>
</comment>
<dbReference type="AlphaFoldDB" id="A0A545V9K8"/>
<organism evidence="1 2">
    <name type="scientific">Cordyceps javanica</name>
    <dbReference type="NCBI Taxonomy" id="43265"/>
    <lineage>
        <taxon>Eukaryota</taxon>
        <taxon>Fungi</taxon>
        <taxon>Dikarya</taxon>
        <taxon>Ascomycota</taxon>
        <taxon>Pezizomycotina</taxon>
        <taxon>Sordariomycetes</taxon>
        <taxon>Hypocreomycetidae</taxon>
        <taxon>Hypocreales</taxon>
        <taxon>Cordycipitaceae</taxon>
        <taxon>Cordyceps</taxon>
    </lineage>
</organism>
<name>A0A545V9K8_9HYPO</name>
<dbReference type="EMBL" id="SPUK01000003">
    <property type="protein sequence ID" value="TQV98403.1"/>
    <property type="molecule type" value="Genomic_DNA"/>
</dbReference>